<dbReference type="SUPFAM" id="SSF52467">
    <property type="entry name" value="DHS-like NAD/FAD-binding domain"/>
    <property type="match status" value="1"/>
</dbReference>
<gene>
    <name evidence="10" type="ORF">BDY17DRAFT_309554</name>
</gene>
<evidence type="ECO:0000256" key="1">
    <source>
        <dbReference type="ARBA" id="ARBA00001947"/>
    </source>
</evidence>
<dbReference type="InterPro" id="IPR003000">
    <property type="entry name" value="Sirtuin"/>
</dbReference>
<feature type="binding site" evidence="7">
    <location>
        <position position="321"/>
    </location>
    <ligand>
        <name>Zn(2+)</name>
        <dbReference type="ChEBI" id="CHEBI:29105"/>
    </ligand>
</feature>
<dbReference type="InterPro" id="IPR050134">
    <property type="entry name" value="NAD-dep_sirtuin_deacylases"/>
</dbReference>
<dbReference type="Pfam" id="PF02146">
    <property type="entry name" value="SIR2"/>
    <property type="match status" value="1"/>
</dbReference>
<evidence type="ECO:0000256" key="2">
    <source>
        <dbReference type="ARBA" id="ARBA00006924"/>
    </source>
</evidence>
<comment type="similarity">
    <text evidence="2">Belongs to the sirtuin family. Class I subfamily.</text>
</comment>
<dbReference type="GO" id="GO:0046872">
    <property type="term" value="F:metal ion binding"/>
    <property type="evidence" value="ECO:0007669"/>
    <property type="project" value="UniProtKB-KW"/>
</dbReference>
<evidence type="ECO:0000313" key="10">
    <source>
        <dbReference type="EMBL" id="KAF2484277.1"/>
    </source>
</evidence>
<reference evidence="10" key="1">
    <citation type="journal article" date="2020" name="Stud. Mycol.">
        <title>101 Dothideomycetes genomes: a test case for predicting lifestyles and emergence of pathogens.</title>
        <authorList>
            <person name="Haridas S."/>
            <person name="Albert R."/>
            <person name="Binder M."/>
            <person name="Bloem J."/>
            <person name="Labutti K."/>
            <person name="Salamov A."/>
            <person name="Andreopoulos B."/>
            <person name="Baker S."/>
            <person name="Barry K."/>
            <person name="Bills G."/>
            <person name="Bluhm B."/>
            <person name="Cannon C."/>
            <person name="Castanera R."/>
            <person name="Culley D."/>
            <person name="Daum C."/>
            <person name="Ezra D."/>
            <person name="Gonzalez J."/>
            <person name="Henrissat B."/>
            <person name="Kuo A."/>
            <person name="Liang C."/>
            <person name="Lipzen A."/>
            <person name="Lutzoni F."/>
            <person name="Magnuson J."/>
            <person name="Mondo S."/>
            <person name="Nolan M."/>
            <person name="Ohm R."/>
            <person name="Pangilinan J."/>
            <person name="Park H.-J."/>
            <person name="Ramirez L."/>
            <person name="Alfaro M."/>
            <person name="Sun H."/>
            <person name="Tritt A."/>
            <person name="Yoshinaga Y."/>
            <person name="Zwiers L.-H."/>
            <person name="Turgeon B."/>
            <person name="Goodwin S."/>
            <person name="Spatafora J."/>
            <person name="Crous P."/>
            <person name="Grigoriev I."/>
        </authorList>
    </citation>
    <scope>NUCLEOTIDE SEQUENCE</scope>
    <source>
        <strain evidence="10">CBS 113389</strain>
    </source>
</reference>
<feature type="region of interest" description="Disordered" evidence="8">
    <location>
        <begin position="353"/>
        <end position="381"/>
    </location>
</feature>
<dbReference type="InterPro" id="IPR029035">
    <property type="entry name" value="DHS-like_NAD/FAD-binding_dom"/>
</dbReference>
<organism evidence="10 11">
    <name type="scientific">Neohortaea acidophila</name>
    <dbReference type="NCBI Taxonomy" id="245834"/>
    <lineage>
        <taxon>Eukaryota</taxon>
        <taxon>Fungi</taxon>
        <taxon>Dikarya</taxon>
        <taxon>Ascomycota</taxon>
        <taxon>Pezizomycotina</taxon>
        <taxon>Dothideomycetes</taxon>
        <taxon>Dothideomycetidae</taxon>
        <taxon>Mycosphaerellales</taxon>
        <taxon>Teratosphaeriaceae</taxon>
        <taxon>Neohortaea</taxon>
    </lineage>
</organism>
<comment type="cofactor">
    <cofactor evidence="1">
        <name>Zn(2+)</name>
        <dbReference type="ChEBI" id="CHEBI:29105"/>
    </cofactor>
</comment>
<evidence type="ECO:0000256" key="8">
    <source>
        <dbReference type="SAM" id="MobiDB-lite"/>
    </source>
</evidence>
<feature type="compositionally biased region" description="Acidic residues" evidence="8">
    <location>
        <begin position="368"/>
        <end position="378"/>
    </location>
</feature>
<dbReference type="GeneID" id="54476348"/>
<evidence type="ECO:0000256" key="4">
    <source>
        <dbReference type="ARBA" id="ARBA00022723"/>
    </source>
</evidence>
<keyword evidence="5 7" id="KW-0862">Zinc</keyword>
<feature type="region of interest" description="Disordered" evidence="8">
    <location>
        <begin position="1"/>
        <end position="83"/>
    </location>
</feature>
<dbReference type="EMBL" id="MU001634">
    <property type="protein sequence ID" value="KAF2484277.1"/>
    <property type="molecule type" value="Genomic_DNA"/>
</dbReference>
<dbReference type="PANTHER" id="PTHR11085">
    <property type="entry name" value="NAD-DEPENDENT PROTEIN DEACYLASE SIRTUIN-5, MITOCHONDRIAL-RELATED"/>
    <property type="match status" value="1"/>
</dbReference>
<feature type="domain" description="Deacetylase sirtuin-type" evidence="9">
    <location>
        <begin position="182"/>
        <end position="475"/>
    </location>
</feature>
<keyword evidence="4 7" id="KW-0479">Metal-binding</keyword>
<proteinExistence type="inferred from homology"/>
<protein>
    <submittedName>
        <fullName evidence="10">DHS-like NAD/FAD-binding domain-containing protein</fullName>
    </submittedName>
</protein>
<dbReference type="RefSeq" id="XP_033590847.1">
    <property type="nucleotide sequence ID" value="XM_033735346.1"/>
</dbReference>
<dbReference type="Gene3D" id="3.30.1600.10">
    <property type="entry name" value="SIR2/SIRT2 'Small Domain"/>
    <property type="match status" value="1"/>
</dbReference>
<evidence type="ECO:0000256" key="3">
    <source>
        <dbReference type="ARBA" id="ARBA00022679"/>
    </source>
</evidence>
<feature type="binding site" evidence="7">
    <location>
        <position position="342"/>
    </location>
    <ligand>
        <name>Zn(2+)</name>
        <dbReference type="ChEBI" id="CHEBI:29105"/>
    </ligand>
</feature>
<feature type="binding site" evidence="7">
    <location>
        <position position="318"/>
    </location>
    <ligand>
        <name>Zn(2+)</name>
        <dbReference type="ChEBI" id="CHEBI:29105"/>
    </ligand>
</feature>
<keyword evidence="6" id="KW-0520">NAD</keyword>
<sequence>MATPPLPPLSPTVATPLAHRKRRHSEMAREGVALAGKDRDLGKEQISINAEEANGSDEEQNEDCEEPGDAVEGIASDSNLSDGGEDYELIRDVVDSAELDPWQRDDLDEDMELDPEEISKIRARLFEIGPDRFVPEMLSKMNPLLLGTAFGLNPQLEARFGDSMFLGFLVSAIVRFYHKRQKLPQYNTIDDVARLLQQSKNVMVITGAGISTSLGIPDFRSKNTGFYSKLIDAGIYEPEEVFDIERFDEDPSIFYRLAHGILPDETRHSPTHAFIRLLQDKGKLQTNYTQNIDNLEERAGIEPARLIQCHGSFATASCRKCKHQVKGTEIFPYIRAQQVATCKQCSAALAAAAPPPKKKKKAKHNFDTDSDENSDDDNIPTAGVMKPDITFFGEQLPNTFFDRLAETDAKSVDLVLVIGTSLKVAPVSEIPNYLPHHVPHVYISREPIEHVNFDVQLLGQCDEVVWELCRRAGWELRHEMIPEGFEAVVEEAGMEKGRGCRWVVGGVKGEAAVEEAEKLEEKAEKIEEEAGKIVMGEVPWANGDPTA</sequence>
<feature type="active site" description="Proton acceptor" evidence="7">
    <location>
        <position position="310"/>
    </location>
</feature>
<evidence type="ECO:0000256" key="6">
    <source>
        <dbReference type="ARBA" id="ARBA00023027"/>
    </source>
</evidence>
<evidence type="ECO:0000256" key="7">
    <source>
        <dbReference type="PROSITE-ProRule" id="PRU00236"/>
    </source>
</evidence>
<dbReference type="InterPro" id="IPR026590">
    <property type="entry name" value="Ssirtuin_cat_dom"/>
</dbReference>
<dbReference type="PROSITE" id="PS50305">
    <property type="entry name" value="SIRTUIN"/>
    <property type="match status" value="1"/>
</dbReference>
<dbReference type="Proteomes" id="UP000799767">
    <property type="component" value="Unassembled WGS sequence"/>
</dbReference>
<evidence type="ECO:0000313" key="11">
    <source>
        <dbReference type="Proteomes" id="UP000799767"/>
    </source>
</evidence>
<name>A0A6A6PYH8_9PEZI</name>
<dbReference type="InterPro" id="IPR026591">
    <property type="entry name" value="Sirtuin_cat_small_dom_sf"/>
</dbReference>
<dbReference type="GO" id="GO:0005634">
    <property type="term" value="C:nucleus"/>
    <property type="evidence" value="ECO:0007669"/>
    <property type="project" value="TreeGrafter"/>
</dbReference>
<dbReference type="GO" id="GO:0070403">
    <property type="term" value="F:NAD+ binding"/>
    <property type="evidence" value="ECO:0007669"/>
    <property type="project" value="InterPro"/>
</dbReference>
<feature type="binding site" evidence="7">
    <location>
        <position position="345"/>
    </location>
    <ligand>
        <name>Zn(2+)</name>
        <dbReference type="ChEBI" id="CHEBI:29105"/>
    </ligand>
</feature>
<evidence type="ECO:0000256" key="5">
    <source>
        <dbReference type="ARBA" id="ARBA00022833"/>
    </source>
</evidence>
<dbReference type="OrthoDB" id="420264at2759"/>
<keyword evidence="3" id="KW-0808">Transferase</keyword>
<keyword evidence="11" id="KW-1185">Reference proteome</keyword>
<feature type="compositionally biased region" description="Acidic residues" evidence="8">
    <location>
        <begin position="54"/>
        <end position="69"/>
    </location>
</feature>
<feature type="compositionally biased region" description="Pro residues" evidence="8">
    <location>
        <begin position="1"/>
        <end position="10"/>
    </location>
</feature>
<dbReference type="PANTHER" id="PTHR11085:SF9">
    <property type="entry name" value="NAD-DEPENDENT PROTEIN DEACETYLASE SIRTUIN-1"/>
    <property type="match status" value="1"/>
</dbReference>
<dbReference type="GO" id="GO:0046970">
    <property type="term" value="F:histone H4K16 deacetylase activity, NAD-dependent"/>
    <property type="evidence" value="ECO:0007669"/>
    <property type="project" value="TreeGrafter"/>
</dbReference>
<evidence type="ECO:0000259" key="9">
    <source>
        <dbReference type="PROSITE" id="PS50305"/>
    </source>
</evidence>
<dbReference type="Gene3D" id="3.40.50.1220">
    <property type="entry name" value="TPP-binding domain"/>
    <property type="match status" value="1"/>
</dbReference>
<accession>A0A6A6PYH8</accession>
<dbReference type="AlphaFoldDB" id="A0A6A6PYH8"/>